<comment type="caution">
    <text evidence="10">The sequence shown here is derived from an EMBL/GenBank/DDBJ whole genome shotgun (WGS) entry which is preliminary data.</text>
</comment>
<feature type="signal peptide" evidence="8">
    <location>
        <begin position="1"/>
        <end position="18"/>
    </location>
</feature>
<dbReference type="OrthoDB" id="683945at2759"/>
<evidence type="ECO:0000313" key="10">
    <source>
        <dbReference type="EMBL" id="KAA0051365.1"/>
    </source>
</evidence>
<dbReference type="Proteomes" id="UP000321393">
    <property type="component" value="Unassembled WGS sequence"/>
</dbReference>
<organism evidence="10 11">
    <name type="scientific">Cucumis melo var. makuwa</name>
    <name type="common">Oriental melon</name>
    <dbReference type="NCBI Taxonomy" id="1194695"/>
    <lineage>
        <taxon>Eukaryota</taxon>
        <taxon>Viridiplantae</taxon>
        <taxon>Streptophyta</taxon>
        <taxon>Embryophyta</taxon>
        <taxon>Tracheophyta</taxon>
        <taxon>Spermatophyta</taxon>
        <taxon>Magnoliopsida</taxon>
        <taxon>eudicotyledons</taxon>
        <taxon>Gunneridae</taxon>
        <taxon>Pentapetalae</taxon>
        <taxon>rosids</taxon>
        <taxon>fabids</taxon>
        <taxon>Cucurbitales</taxon>
        <taxon>Cucurbitaceae</taxon>
        <taxon>Benincaseae</taxon>
        <taxon>Cucumis</taxon>
    </lineage>
</organism>
<keyword evidence="6" id="KW-0378">Hydrolase</keyword>
<comment type="subcellular location">
    <subcellularLocation>
        <location evidence="2">Nucleus</location>
    </subcellularLocation>
</comment>
<dbReference type="GO" id="GO:0004518">
    <property type="term" value="F:nuclease activity"/>
    <property type="evidence" value="ECO:0007669"/>
    <property type="project" value="UniProtKB-KW"/>
</dbReference>
<feature type="chain" id="PRO_5022780031" evidence="8">
    <location>
        <begin position="19"/>
        <end position="498"/>
    </location>
</feature>
<dbReference type="PANTHER" id="PTHR22930">
    <property type="match status" value="1"/>
</dbReference>
<evidence type="ECO:0000256" key="2">
    <source>
        <dbReference type="ARBA" id="ARBA00004123"/>
    </source>
</evidence>
<dbReference type="STRING" id="1194695.A0A5A7UCJ1"/>
<dbReference type="GO" id="GO:0005634">
    <property type="term" value="C:nucleus"/>
    <property type="evidence" value="ECO:0007669"/>
    <property type="project" value="UniProtKB-SubCell"/>
</dbReference>
<keyword evidence="7" id="KW-0539">Nucleus</keyword>
<accession>A0A5A7UCJ1</accession>
<evidence type="ECO:0000256" key="5">
    <source>
        <dbReference type="ARBA" id="ARBA00022723"/>
    </source>
</evidence>
<name>A0A5A7UCJ1_CUCMM</name>
<evidence type="ECO:0000313" key="11">
    <source>
        <dbReference type="Proteomes" id="UP000321393"/>
    </source>
</evidence>
<dbReference type="GO" id="GO:0046872">
    <property type="term" value="F:metal ion binding"/>
    <property type="evidence" value="ECO:0007669"/>
    <property type="project" value="UniProtKB-KW"/>
</dbReference>
<keyword evidence="4" id="KW-0540">Nuclease</keyword>
<evidence type="ECO:0000256" key="3">
    <source>
        <dbReference type="ARBA" id="ARBA00006958"/>
    </source>
</evidence>
<proteinExistence type="inferred from homology"/>
<sequence>MDQQTLLVVLTAFTLVQRQMLLTLELLMNDSRRITHTSFDTRHRISQLAYFCVIHESDLVCRQSTRMDRRTFAILCHLLWTISGLLSIEIVDVEQMVATFLHILAHDELIKRPVPVTNNCNDQRWKCFENCLGALDGTYINVNVSAADRPTFRTHKREIATNVLGLCNMKGDFVYVLAGWKGFAVDSRILRDALARDNGLQVPKGYYYLCDAGYPNVEGFLDPYRGQREMAYCDDVGDVDKGDSAYYVNLNPCPEACLDEGGGGHSCRVFNGVGVNGGWKSDNCTFRPGYLAQLVRMMVEKLPGCRVRATTVIDCRIETLKRTFQAISEMWGPACSGFGWNDEEKCIIAEKELFENWVRSYPAVKGLLNYFCITTNLHMCSVPIGQQVDSLRYSSTWGLTSLAGMRDLTWQMEMRSSRPCKARGFAHHDLLVLQRVRPDQVDPRRRGEVSERWMLKAYIWALLQRHLLSRMDDLRGFILMSEDEREGFCRVLLRDMTR</sequence>
<keyword evidence="5" id="KW-0479">Metal-binding</keyword>
<comment type="similarity">
    <text evidence="3">Belongs to the HARBI1 family.</text>
</comment>
<dbReference type="GO" id="GO:0016787">
    <property type="term" value="F:hydrolase activity"/>
    <property type="evidence" value="ECO:0007669"/>
    <property type="project" value="UniProtKB-KW"/>
</dbReference>
<evidence type="ECO:0000256" key="4">
    <source>
        <dbReference type="ARBA" id="ARBA00022722"/>
    </source>
</evidence>
<evidence type="ECO:0000256" key="1">
    <source>
        <dbReference type="ARBA" id="ARBA00001968"/>
    </source>
</evidence>
<dbReference type="Pfam" id="PF13359">
    <property type="entry name" value="DDE_Tnp_4"/>
    <property type="match status" value="1"/>
</dbReference>
<dbReference type="PANTHER" id="PTHR22930:SF293">
    <property type="entry name" value="PROTEIN ALP1-LIKE"/>
    <property type="match status" value="1"/>
</dbReference>
<evidence type="ECO:0000259" key="9">
    <source>
        <dbReference type="Pfam" id="PF13359"/>
    </source>
</evidence>
<protein>
    <submittedName>
        <fullName evidence="10">Retrotransposon protein</fullName>
    </submittedName>
</protein>
<dbReference type="EMBL" id="SSTE01011267">
    <property type="protein sequence ID" value="KAA0051365.1"/>
    <property type="molecule type" value="Genomic_DNA"/>
</dbReference>
<dbReference type="InterPro" id="IPR045249">
    <property type="entry name" value="HARBI1-like"/>
</dbReference>
<evidence type="ECO:0000256" key="6">
    <source>
        <dbReference type="ARBA" id="ARBA00022801"/>
    </source>
</evidence>
<evidence type="ECO:0000256" key="7">
    <source>
        <dbReference type="ARBA" id="ARBA00023242"/>
    </source>
</evidence>
<keyword evidence="8" id="KW-0732">Signal</keyword>
<feature type="domain" description="DDE Tnp4" evidence="9">
    <location>
        <begin position="135"/>
        <end position="225"/>
    </location>
</feature>
<comment type="cofactor">
    <cofactor evidence="1">
        <name>a divalent metal cation</name>
        <dbReference type="ChEBI" id="CHEBI:60240"/>
    </cofactor>
</comment>
<gene>
    <name evidence="10" type="ORF">E6C27_scaffold55G00900</name>
</gene>
<dbReference type="InterPro" id="IPR027806">
    <property type="entry name" value="HARBI1_dom"/>
</dbReference>
<dbReference type="AlphaFoldDB" id="A0A5A7UCJ1"/>
<reference evidence="10 11" key="1">
    <citation type="submission" date="2019-08" db="EMBL/GenBank/DDBJ databases">
        <title>Draft genome sequences of two oriental melons (Cucumis melo L. var makuwa).</title>
        <authorList>
            <person name="Kwon S.-Y."/>
        </authorList>
    </citation>
    <scope>NUCLEOTIDE SEQUENCE [LARGE SCALE GENOMIC DNA]</scope>
    <source>
        <strain evidence="11">cv. SW 3</strain>
        <tissue evidence="10">Leaf</tissue>
    </source>
</reference>
<evidence type="ECO:0000256" key="8">
    <source>
        <dbReference type="SAM" id="SignalP"/>
    </source>
</evidence>